<evidence type="ECO:0000313" key="2">
    <source>
        <dbReference type="Proteomes" id="UP000601223"/>
    </source>
</evidence>
<dbReference type="RefSeq" id="WP_203745843.1">
    <property type="nucleotide sequence ID" value="NZ_BONF01000014.1"/>
</dbReference>
<keyword evidence="2" id="KW-1185">Reference proteome</keyword>
<reference evidence="1 2" key="1">
    <citation type="submission" date="2021-01" db="EMBL/GenBank/DDBJ databases">
        <title>Whole genome shotgun sequence of Catellatospora bangladeshensis NBRC 107357.</title>
        <authorList>
            <person name="Komaki H."/>
            <person name="Tamura T."/>
        </authorList>
    </citation>
    <scope>NUCLEOTIDE SEQUENCE [LARGE SCALE GENOMIC DNA]</scope>
    <source>
        <strain evidence="1 2">NBRC 107357</strain>
    </source>
</reference>
<dbReference type="EMBL" id="BONF01000014">
    <property type="protein sequence ID" value="GIF81435.1"/>
    <property type="molecule type" value="Genomic_DNA"/>
</dbReference>
<protein>
    <submittedName>
        <fullName evidence="1">Uncharacterized protein</fullName>
    </submittedName>
</protein>
<comment type="caution">
    <text evidence="1">The sequence shown here is derived from an EMBL/GenBank/DDBJ whole genome shotgun (WGS) entry which is preliminary data.</text>
</comment>
<name>A0A8J3JM16_9ACTN</name>
<gene>
    <name evidence="1" type="ORF">Cba03nite_27840</name>
</gene>
<proteinExistence type="predicted"/>
<evidence type="ECO:0000313" key="1">
    <source>
        <dbReference type="EMBL" id="GIF81435.1"/>
    </source>
</evidence>
<accession>A0A8J3JM16</accession>
<dbReference type="Proteomes" id="UP000601223">
    <property type="component" value="Unassembled WGS sequence"/>
</dbReference>
<organism evidence="1 2">
    <name type="scientific">Catellatospora bangladeshensis</name>
    <dbReference type="NCBI Taxonomy" id="310355"/>
    <lineage>
        <taxon>Bacteria</taxon>
        <taxon>Bacillati</taxon>
        <taxon>Actinomycetota</taxon>
        <taxon>Actinomycetes</taxon>
        <taxon>Micromonosporales</taxon>
        <taxon>Micromonosporaceae</taxon>
        <taxon>Catellatospora</taxon>
    </lineage>
</organism>
<dbReference type="AlphaFoldDB" id="A0A8J3JM16"/>
<sequence>MAETVTVVVPGRADPRLADDLAAELGVYPYVEESGTARAVDVDAVVLVVYAAVATFTEAMVQQFGTEAATRLLQVFERLRQAAPPGQSVIRLVDEENQVVVEVGEEACRDARAMPSLLQLERDVFRPGVRLSWDAAAGRWRPRRGEPVS</sequence>